<dbReference type="AlphaFoldDB" id="A0A0A8YJT6"/>
<evidence type="ECO:0000313" key="2">
    <source>
        <dbReference type="EMBL" id="JAD26391.1"/>
    </source>
</evidence>
<reference evidence="2" key="1">
    <citation type="submission" date="2014-09" db="EMBL/GenBank/DDBJ databases">
        <authorList>
            <person name="Magalhaes I.L.F."/>
            <person name="Oliveira U."/>
            <person name="Santos F.R."/>
            <person name="Vidigal T.H.D.A."/>
            <person name="Brescovit A.D."/>
            <person name="Santos A.J."/>
        </authorList>
    </citation>
    <scope>NUCLEOTIDE SEQUENCE</scope>
    <source>
        <tissue evidence="2">Shoot tissue taken approximately 20 cm above the soil surface</tissue>
    </source>
</reference>
<reference evidence="2" key="2">
    <citation type="journal article" date="2015" name="Data Brief">
        <title>Shoot transcriptome of the giant reed, Arundo donax.</title>
        <authorList>
            <person name="Barrero R.A."/>
            <person name="Guerrero F.D."/>
            <person name="Moolhuijzen P."/>
            <person name="Goolsby J.A."/>
            <person name="Tidwell J."/>
            <person name="Bellgard S.E."/>
            <person name="Bellgard M.I."/>
        </authorList>
    </citation>
    <scope>NUCLEOTIDE SEQUENCE</scope>
    <source>
        <tissue evidence="2">Shoot tissue taken approximately 20 cm above the soil surface</tissue>
    </source>
</reference>
<feature type="compositionally biased region" description="Basic residues" evidence="1">
    <location>
        <begin position="7"/>
        <end position="18"/>
    </location>
</feature>
<dbReference type="EMBL" id="GBRH01271504">
    <property type="protein sequence ID" value="JAD26391.1"/>
    <property type="molecule type" value="Transcribed_RNA"/>
</dbReference>
<protein>
    <submittedName>
        <fullName evidence="2">Uncharacterized protein</fullName>
    </submittedName>
</protein>
<proteinExistence type="predicted"/>
<sequence length="38" mass="4651">MSTVKHRDNKRRHQKHSLYRQTKITKKDAGLPISYQWN</sequence>
<feature type="region of interest" description="Disordered" evidence="1">
    <location>
        <begin position="1"/>
        <end position="38"/>
    </location>
</feature>
<accession>A0A0A8YJT6</accession>
<evidence type="ECO:0000256" key="1">
    <source>
        <dbReference type="SAM" id="MobiDB-lite"/>
    </source>
</evidence>
<name>A0A0A8YJT6_ARUDO</name>
<organism evidence="2">
    <name type="scientific">Arundo donax</name>
    <name type="common">Giant reed</name>
    <name type="synonym">Donax arundinaceus</name>
    <dbReference type="NCBI Taxonomy" id="35708"/>
    <lineage>
        <taxon>Eukaryota</taxon>
        <taxon>Viridiplantae</taxon>
        <taxon>Streptophyta</taxon>
        <taxon>Embryophyta</taxon>
        <taxon>Tracheophyta</taxon>
        <taxon>Spermatophyta</taxon>
        <taxon>Magnoliopsida</taxon>
        <taxon>Liliopsida</taxon>
        <taxon>Poales</taxon>
        <taxon>Poaceae</taxon>
        <taxon>PACMAD clade</taxon>
        <taxon>Arundinoideae</taxon>
        <taxon>Arundineae</taxon>
        <taxon>Arundo</taxon>
    </lineage>
</organism>